<evidence type="ECO:0000256" key="8">
    <source>
        <dbReference type="ARBA" id="ARBA00022932"/>
    </source>
</evidence>
<dbReference type="InterPro" id="IPR003141">
    <property type="entry name" value="Pol/His_phosphatase_N"/>
</dbReference>
<evidence type="ECO:0000256" key="6">
    <source>
        <dbReference type="ARBA" id="ARBA00022695"/>
    </source>
</evidence>
<keyword evidence="4" id="KW-0963">Cytoplasm</keyword>
<dbReference type="SUPFAM" id="SSF89550">
    <property type="entry name" value="PHP domain-like"/>
    <property type="match status" value="1"/>
</dbReference>
<keyword evidence="7" id="KW-0235">DNA replication</keyword>
<organism evidence="11 12">
    <name type="scientific">Ignatzschineria rhizosphaerae</name>
    <dbReference type="NCBI Taxonomy" id="2923279"/>
    <lineage>
        <taxon>Bacteria</taxon>
        <taxon>Pseudomonadati</taxon>
        <taxon>Pseudomonadota</taxon>
        <taxon>Gammaproteobacteria</taxon>
        <taxon>Cardiobacteriales</taxon>
        <taxon>Ignatzschineriaceae</taxon>
        <taxon>Ignatzschineria</taxon>
    </lineage>
</organism>
<feature type="domain" description="Polymerase/histidinol phosphatase N-terminal" evidence="10">
    <location>
        <begin position="4"/>
        <end position="71"/>
    </location>
</feature>
<evidence type="ECO:0000313" key="11">
    <source>
        <dbReference type="EMBL" id="UNM97477.1"/>
    </source>
</evidence>
<keyword evidence="6 11" id="KW-0548">Nucleotidyltransferase</keyword>
<dbReference type="Gene3D" id="3.20.20.140">
    <property type="entry name" value="Metal-dependent hydrolases"/>
    <property type="match status" value="1"/>
</dbReference>
<dbReference type="CDD" id="cd07433">
    <property type="entry name" value="PHP_PolIIIA_DnaE1"/>
    <property type="match status" value="1"/>
</dbReference>
<evidence type="ECO:0000256" key="4">
    <source>
        <dbReference type="ARBA" id="ARBA00022490"/>
    </source>
</evidence>
<comment type="subcellular location">
    <subcellularLocation>
        <location evidence="1">Cytoplasm</location>
    </subcellularLocation>
</comment>
<evidence type="ECO:0000256" key="3">
    <source>
        <dbReference type="ARBA" id="ARBA00019114"/>
    </source>
</evidence>
<sequence>MTFTHFNLHTEFSLVDGIIRIKPLFAKLKEMGMNAIALTDLGNEFGAIKFYETAIKSGIKPIFGADCLVINEEEEVGRITLIAQNYAGYLNLSELLSYGYRYHQVRGIPYITHEKLLEYSEGLIVILSKESHFGQTLLSQGSDKAIEVLRTFYTPFLEDRLYIGIKRVGQENDERFIQESLPIAELLNLPLIAHNDVRFTEEAEFEAHEVRTCIQSGHTMLDPNRPKNYSPQQYLRSPQEMVELFKDLPEAIENSKELAKRCTVTLTLHKPQLPAFPIPEGMTIEEFFKSESYKGLEDRIGKRTPENDHPTYWDRLETELNVINNMGFPGYFLIVADFIQWAKDNGIPVGPGRGSGAGSLVAWALKITDLDPLPYDLLFERFLNPERVSMPDFDVDFCMEGRDRVIEYVANTYGREAVSQIATHGTMAAKAVIRDVGRALGHPYGFVDRIAKLIPMDLGITLEKAMMQEPELHDLYHQDEEVKILMDYALQLEGLSKSVGRHAGGVVIAPTKLTDFSPLYCEEGSSALVTQYDKDDIEAAGLVKFDFLGLRTLTIIDWALKNIAYNRDLTIDIQSLPLDDKPTFDLLKACQTTSVFQLESRGMKDLLRRMQPDNFEDIVALVALFRPGPLESGMVEDFINRKHGREEVIYPFDELEPVLKPTYGVIVYQEQVMQISQIIGNYSLGGADLLRRAMGKKLPEEMEKQRGLFMAGAETLGFDSEKAGNLFDLMEKFAGYGFNKSHSAAYALLSYQTAYLKHHYPPEFMAAVLSADLDHTDKIIIIIDEVKEMKIPIIRPSINESFYKFTVNRDGAIIYGLGALKGYGQAAAMQLIDEREANGPYLDLFDFCRRIDLSKTSKRAIDILIRAGALDCLDDSIQTVAERAHYRAKLLATMTEAIRLADQHHKNETSGQGDIFGLFDDTPQDEPQYTLQDSLPMTENELLHAEKAMLGFFFTAHPVDQYRKEIESVVTTSLTTLKEMPEPQYHSRGHDDSVLIGGLVTSFYTRISKAGNKMYFVVIDDGRSRAELRLFEDTIEAFGQQIETDTILFIRGGYNWDSFNNSMTLRVSSLHSLEEIRETHAKYIYLENHQSITKKIVQDIFNKMKKHQSSEKGLQIIFKYNGEKSSGVMQMENLRIIPDEVLLTALKQQYHDYIQIGVGYNQ</sequence>
<dbReference type="Gene3D" id="1.10.10.1600">
    <property type="entry name" value="Bacterial DNA polymerase III alpha subunit, thumb domain"/>
    <property type="match status" value="1"/>
</dbReference>
<dbReference type="InterPro" id="IPR029460">
    <property type="entry name" value="DNAPol_HHH"/>
</dbReference>
<dbReference type="InterPro" id="IPR004805">
    <property type="entry name" value="DnaE2/DnaE/PolC"/>
</dbReference>
<dbReference type="EC" id="2.7.7.7" evidence="2"/>
<evidence type="ECO:0000256" key="7">
    <source>
        <dbReference type="ARBA" id="ARBA00022705"/>
    </source>
</evidence>
<dbReference type="Pfam" id="PF07733">
    <property type="entry name" value="DNA_pol3_alpha"/>
    <property type="match status" value="1"/>
</dbReference>
<dbReference type="GO" id="GO:0003887">
    <property type="term" value="F:DNA-directed DNA polymerase activity"/>
    <property type="evidence" value="ECO:0007669"/>
    <property type="project" value="UniProtKB-EC"/>
</dbReference>
<dbReference type="InterPro" id="IPR049821">
    <property type="entry name" value="PolIIIA_DnaE1_PHP"/>
</dbReference>
<dbReference type="RefSeq" id="WP_242153056.1">
    <property type="nucleotide sequence ID" value="NZ_CP093379.1"/>
</dbReference>
<dbReference type="Pfam" id="PF02811">
    <property type="entry name" value="PHP"/>
    <property type="match status" value="1"/>
</dbReference>
<dbReference type="InterPro" id="IPR012340">
    <property type="entry name" value="NA-bd_OB-fold"/>
</dbReference>
<dbReference type="PANTHER" id="PTHR32294">
    <property type="entry name" value="DNA POLYMERASE III SUBUNIT ALPHA"/>
    <property type="match status" value="1"/>
</dbReference>
<evidence type="ECO:0000256" key="5">
    <source>
        <dbReference type="ARBA" id="ARBA00022679"/>
    </source>
</evidence>
<keyword evidence="5 11" id="KW-0808">Transferase</keyword>
<dbReference type="Gene3D" id="1.10.150.870">
    <property type="match status" value="1"/>
</dbReference>
<evidence type="ECO:0000259" key="10">
    <source>
        <dbReference type="SMART" id="SM00481"/>
    </source>
</evidence>
<dbReference type="InterPro" id="IPR040982">
    <property type="entry name" value="DNA_pol3_finger"/>
</dbReference>
<keyword evidence="8" id="KW-0239">DNA-directed DNA polymerase</keyword>
<dbReference type="CDD" id="cd04485">
    <property type="entry name" value="DnaE_OBF"/>
    <property type="match status" value="1"/>
</dbReference>
<comment type="catalytic activity">
    <reaction evidence="9">
        <text>DNA(n) + a 2'-deoxyribonucleoside 5'-triphosphate = DNA(n+1) + diphosphate</text>
        <dbReference type="Rhea" id="RHEA:22508"/>
        <dbReference type="Rhea" id="RHEA-COMP:17339"/>
        <dbReference type="Rhea" id="RHEA-COMP:17340"/>
        <dbReference type="ChEBI" id="CHEBI:33019"/>
        <dbReference type="ChEBI" id="CHEBI:61560"/>
        <dbReference type="ChEBI" id="CHEBI:173112"/>
        <dbReference type="EC" id="2.7.7.7"/>
    </reaction>
</comment>
<dbReference type="PANTHER" id="PTHR32294:SF0">
    <property type="entry name" value="DNA POLYMERASE III SUBUNIT ALPHA"/>
    <property type="match status" value="1"/>
</dbReference>
<protein>
    <recommendedName>
        <fullName evidence="3">DNA polymerase III subunit alpha</fullName>
        <ecNumber evidence="2">2.7.7.7</ecNumber>
    </recommendedName>
</protein>
<dbReference type="Proteomes" id="UP000829542">
    <property type="component" value="Chromosome"/>
</dbReference>
<dbReference type="InterPro" id="IPR004013">
    <property type="entry name" value="PHP_dom"/>
</dbReference>
<evidence type="ECO:0000256" key="2">
    <source>
        <dbReference type="ARBA" id="ARBA00012417"/>
    </source>
</evidence>
<dbReference type="SMART" id="SM00481">
    <property type="entry name" value="POLIIIAc"/>
    <property type="match status" value="1"/>
</dbReference>
<dbReference type="NCBIfam" id="NF004226">
    <property type="entry name" value="PRK05673.1"/>
    <property type="match status" value="1"/>
</dbReference>
<dbReference type="InterPro" id="IPR011708">
    <property type="entry name" value="DNA_pol3_alpha_NTPase_dom"/>
</dbReference>
<evidence type="ECO:0000256" key="9">
    <source>
        <dbReference type="ARBA" id="ARBA00049244"/>
    </source>
</evidence>
<evidence type="ECO:0000313" key="12">
    <source>
        <dbReference type="Proteomes" id="UP000829542"/>
    </source>
</evidence>
<dbReference type="Gene3D" id="2.40.50.140">
    <property type="entry name" value="Nucleic acid-binding proteins"/>
    <property type="match status" value="1"/>
</dbReference>
<accession>A0ABY3X8U3</accession>
<name>A0ABY3X8U3_9GAMM</name>
<reference evidence="11 12" key="1">
    <citation type="submission" date="2022-03" db="EMBL/GenBank/DDBJ databases">
        <title>Ignatzschineria rhizosphaerae HR5S32.</title>
        <authorList>
            <person name="Sun J.Q."/>
            <person name="Feng J.Y."/>
        </authorList>
    </citation>
    <scope>NUCLEOTIDE SEQUENCE [LARGE SCALE GENOMIC DNA]</scope>
    <source>
        <strain evidence="11 12">HR5S32</strain>
    </source>
</reference>
<gene>
    <name evidence="11" type="primary">dnaE</name>
    <name evidence="11" type="ORF">MMG00_06450</name>
</gene>
<dbReference type="InterPro" id="IPR016195">
    <property type="entry name" value="Pol/histidinol_Pase-like"/>
</dbReference>
<dbReference type="NCBIfam" id="TIGR00594">
    <property type="entry name" value="polc"/>
    <property type="match status" value="1"/>
</dbReference>
<keyword evidence="12" id="KW-1185">Reference proteome</keyword>
<dbReference type="EMBL" id="CP093379">
    <property type="protein sequence ID" value="UNM97477.1"/>
    <property type="molecule type" value="Genomic_DNA"/>
</dbReference>
<dbReference type="Pfam" id="PF17657">
    <property type="entry name" value="DNA_pol3_finger"/>
    <property type="match status" value="1"/>
</dbReference>
<dbReference type="Pfam" id="PF14579">
    <property type="entry name" value="HHH_6"/>
    <property type="match status" value="1"/>
</dbReference>
<evidence type="ECO:0000256" key="1">
    <source>
        <dbReference type="ARBA" id="ARBA00004496"/>
    </source>
</evidence>
<proteinExistence type="predicted"/>
<dbReference type="InterPro" id="IPR041931">
    <property type="entry name" value="DNA_pol3_alpha_thumb_dom"/>
</dbReference>